<evidence type="ECO:0000313" key="1">
    <source>
        <dbReference type="EMBL" id="RMU64404.1"/>
    </source>
</evidence>
<reference evidence="1 2" key="1">
    <citation type="submission" date="2018-08" db="EMBL/GenBank/DDBJ databases">
        <title>Recombination of ecologically and evolutionarily significant loci maintains genetic cohesion in the Pseudomonas syringae species complex.</title>
        <authorList>
            <person name="Dillon M."/>
            <person name="Thakur S."/>
            <person name="Almeida R.N.D."/>
            <person name="Weir B.S."/>
            <person name="Guttman D.S."/>
        </authorList>
    </citation>
    <scope>NUCLEOTIDE SEQUENCE [LARGE SCALE GENOMIC DNA]</scope>
    <source>
        <strain evidence="1 2">ICMP 14479</strain>
    </source>
</reference>
<gene>
    <name evidence="1" type="ORF">ALP29_201313</name>
</gene>
<sequence>MLHPENFFQVVKINYEHDLFHFVMILPKE</sequence>
<dbReference type="Proteomes" id="UP000280395">
    <property type="component" value="Unassembled WGS sequence"/>
</dbReference>
<dbReference type="AlphaFoldDB" id="A0A3M5W396"/>
<proteinExistence type="predicted"/>
<organism evidence="1 2">
    <name type="scientific">Pseudomonas syringae pv. avii</name>
    <dbReference type="NCBI Taxonomy" id="663959"/>
    <lineage>
        <taxon>Bacteria</taxon>
        <taxon>Pseudomonadati</taxon>
        <taxon>Pseudomonadota</taxon>
        <taxon>Gammaproteobacteria</taxon>
        <taxon>Pseudomonadales</taxon>
        <taxon>Pseudomonadaceae</taxon>
        <taxon>Pseudomonas</taxon>
        <taxon>Pseudomonas syringae</taxon>
    </lineage>
</organism>
<evidence type="ECO:0000313" key="2">
    <source>
        <dbReference type="Proteomes" id="UP000280395"/>
    </source>
</evidence>
<accession>A0A3M5W396</accession>
<dbReference type="EMBL" id="RBUA01000218">
    <property type="protein sequence ID" value="RMU64404.1"/>
    <property type="molecule type" value="Genomic_DNA"/>
</dbReference>
<comment type="caution">
    <text evidence="1">The sequence shown here is derived from an EMBL/GenBank/DDBJ whole genome shotgun (WGS) entry which is preliminary data.</text>
</comment>
<name>A0A3M5W396_PSESX</name>
<protein>
    <submittedName>
        <fullName evidence="1">Uncharacterized protein</fullName>
    </submittedName>
</protein>